<dbReference type="AlphaFoldDB" id="A0ABD5FQJ2"/>
<feature type="domain" description="CAAX prenyl protease 2/Lysostaphin resistance protein A-like" evidence="3">
    <location>
        <begin position="109"/>
        <end position="203"/>
    </location>
</feature>
<evidence type="ECO:0000313" key="5">
    <source>
        <dbReference type="Proteomes" id="UP001253851"/>
    </source>
</evidence>
<feature type="transmembrane region" description="Helical" evidence="2">
    <location>
        <begin position="192"/>
        <end position="211"/>
    </location>
</feature>
<proteinExistence type="inferred from homology"/>
<feature type="transmembrane region" description="Helical" evidence="2">
    <location>
        <begin position="20"/>
        <end position="51"/>
    </location>
</feature>
<keyword evidence="4" id="KW-0378">Hydrolase</keyword>
<feature type="transmembrane region" description="Helical" evidence="2">
    <location>
        <begin position="162"/>
        <end position="180"/>
    </location>
</feature>
<comment type="similarity">
    <text evidence="1">Belongs to the UPF0177 family.</text>
</comment>
<organism evidence="4 5">
    <name type="scientific">Enterococcus casseliflavus</name>
    <name type="common">Enterococcus flavescens</name>
    <dbReference type="NCBI Taxonomy" id="37734"/>
    <lineage>
        <taxon>Bacteria</taxon>
        <taxon>Bacillati</taxon>
        <taxon>Bacillota</taxon>
        <taxon>Bacilli</taxon>
        <taxon>Lactobacillales</taxon>
        <taxon>Enterococcaceae</taxon>
        <taxon>Enterococcus</taxon>
    </lineage>
</organism>
<feature type="transmembrane region" description="Helical" evidence="2">
    <location>
        <begin position="71"/>
        <end position="93"/>
    </location>
</feature>
<evidence type="ECO:0000256" key="2">
    <source>
        <dbReference type="SAM" id="Phobius"/>
    </source>
</evidence>
<evidence type="ECO:0000256" key="1">
    <source>
        <dbReference type="ARBA" id="ARBA00009067"/>
    </source>
</evidence>
<name>A0ABD5FQJ2_ENTCA</name>
<dbReference type="GO" id="GO:0008237">
    <property type="term" value="F:metallopeptidase activity"/>
    <property type="evidence" value="ECO:0007669"/>
    <property type="project" value="UniProtKB-KW"/>
</dbReference>
<keyword evidence="4" id="KW-0482">Metalloprotease</keyword>
<dbReference type="EMBL" id="JARQDZ010000012">
    <property type="protein sequence ID" value="MDT2984057.1"/>
    <property type="molecule type" value="Genomic_DNA"/>
</dbReference>
<feature type="transmembrane region" description="Helical" evidence="2">
    <location>
        <begin position="136"/>
        <end position="156"/>
    </location>
</feature>
<accession>A0ABD5FQJ2</accession>
<dbReference type="InterPro" id="IPR003675">
    <property type="entry name" value="Rce1/LyrA-like_dom"/>
</dbReference>
<keyword evidence="2" id="KW-0812">Transmembrane</keyword>
<reference evidence="4 5" key="1">
    <citation type="submission" date="2023-03" db="EMBL/GenBank/DDBJ databases">
        <authorList>
            <person name="Shen W."/>
            <person name="Cai J."/>
        </authorList>
    </citation>
    <scope>NUCLEOTIDE SEQUENCE [LARGE SCALE GENOMIC DNA]</scope>
    <source>
        <strain evidence="4 5">B516</strain>
    </source>
</reference>
<sequence>MNKLLNRDLELKKVGLGTIIVIIGLIGLLYGPAIVSIFSLAVTSLISFRYVYGKNSLKELFSKPVAPFKNILMYFFLNIVVSFAATIFLQNILKWDLSGNSAIEASQLSLLLILPFMILGEELFSIYFLSIFSSKFKVPIASLLSAFIFGLIHYSTYNNGNILHTLVHILLIQGVARLFFNQAAIKSNSIITSWTIHLLFDIVAILIASFFS</sequence>
<dbReference type="Proteomes" id="UP001253851">
    <property type="component" value="Unassembled WGS sequence"/>
</dbReference>
<dbReference type="Pfam" id="PF02517">
    <property type="entry name" value="Rce1-like"/>
    <property type="match status" value="1"/>
</dbReference>
<protein>
    <submittedName>
        <fullName evidence="4">CPBP family intramembrane metalloprotease</fullName>
    </submittedName>
</protein>
<feature type="transmembrane region" description="Helical" evidence="2">
    <location>
        <begin position="105"/>
        <end position="129"/>
    </location>
</feature>
<evidence type="ECO:0000313" key="4">
    <source>
        <dbReference type="EMBL" id="MDT2984057.1"/>
    </source>
</evidence>
<keyword evidence="2" id="KW-1133">Transmembrane helix</keyword>
<evidence type="ECO:0000259" key="3">
    <source>
        <dbReference type="Pfam" id="PF02517"/>
    </source>
</evidence>
<gene>
    <name evidence="4" type="ORF">P7I34_15400</name>
</gene>
<keyword evidence="4" id="KW-0645">Protease</keyword>
<dbReference type="GO" id="GO:0004175">
    <property type="term" value="F:endopeptidase activity"/>
    <property type="evidence" value="ECO:0007669"/>
    <property type="project" value="UniProtKB-ARBA"/>
</dbReference>
<comment type="caution">
    <text evidence="4">The sequence shown here is derived from an EMBL/GenBank/DDBJ whole genome shotgun (WGS) entry which is preliminary data.</text>
</comment>
<dbReference type="GO" id="GO:0080120">
    <property type="term" value="P:CAAX-box protein maturation"/>
    <property type="evidence" value="ECO:0007669"/>
    <property type="project" value="UniProtKB-ARBA"/>
</dbReference>
<keyword evidence="2" id="KW-0472">Membrane</keyword>
<dbReference type="RefSeq" id="WP_270277281.1">
    <property type="nucleotide sequence ID" value="NZ_JAQDXC010000017.1"/>
</dbReference>